<organism evidence="2 3">
    <name type="scientific">Pyrenophora teres f. teres</name>
    <dbReference type="NCBI Taxonomy" id="97479"/>
    <lineage>
        <taxon>Eukaryota</taxon>
        <taxon>Fungi</taxon>
        <taxon>Dikarya</taxon>
        <taxon>Ascomycota</taxon>
        <taxon>Pezizomycotina</taxon>
        <taxon>Dothideomycetes</taxon>
        <taxon>Pleosporomycetidae</taxon>
        <taxon>Pleosporales</taxon>
        <taxon>Pleosporineae</taxon>
        <taxon>Pleosporaceae</taxon>
        <taxon>Pyrenophora</taxon>
    </lineage>
</organism>
<dbReference type="Proteomes" id="UP000472372">
    <property type="component" value="Chromosome 4"/>
</dbReference>
<accession>A0A6S6W0R5</accession>
<feature type="compositionally biased region" description="Basic residues" evidence="1">
    <location>
        <begin position="377"/>
        <end position="386"/>
    </location>
</feature>
<evidence type="ECO:0000313" key="3">
    <source>
        <dbReference type="Proteomes" id="UP000472372"/>
    </source>
</evidence>
<proteinExistence type="predicted"/>
<feature type="compositionally biased region" description="Low complexity" evidence="1">
    <location>
        <begin position="268"/>
        <end position="296"/>
    </location>
</feature>
<protein>
    <submittedName>
        <fullName evidence="2">Uncharacterized protein</fullName>
    </submittedName>
</protein>
<reference evidence="2" key="1">
    <citation type="submission" date="2021-02" db="EMBL/GenBank/DDBJ databases">
        <authorList>
            <person name="Syme A R."/>
            <person name="Syme A R."/>
            <person name="Moolhuijzen P."/>
        </authorList>
    </citation>
    <scope>NUCLEOTIDE SEQUENCE</scope>
    <source>
        <strain evidence="2">W1-1</strain>
    </source>
</reference>
<feature type="region of interest" description="Disordered" evidence="1">
    <location>
        <begin position="63"/>
        <end position="89"/>
    </location>
</feature>
<gene>
    <name evidence="2" type="ORF">PTTW11_05128</name>
</gene>
<feature type="compositionally biased region" description="Basic residues" evidence="1">
    <location>
        <begin position="345"/>
        <end position="357"/>
    </location>
</feature>
<dbReference type="AlphaFoldDB" id="A0A6S6W0R5"/>
<name>A0A6S6W0R5_9PLEO</name>
<feature type="region of interest" description="Disordered" evidence="1">
    <location>
        <begin position="329"/>
        <end position="357"/>
    </location>
</feature>
<evidence type="ECO:0000313" key="2">
    <source>
        <dbReference type="EMBL" id="CAE7033048.1"/>
    </source>
</evidence>
<feature type="region of interest" description="Disordered" evidence="1">
    <location>
        <begin position="256"/>
        <end position="304"/>
    </location>
</feature>
<sequence length="486" mass="52971">MPPSNGNALSAAVKNHQDKAAFNAQQAVADKQKQKEIEILAQKSKLYTDRAKDVVSQKLRLERELKESQQQRQQVASKPPQTPSAQAPAMTQEEINQCIAQIVLLHQHSASEAPSMQTTPSQAPAARVSTMPAAARLQASGAKVRNSYSLTPSQLFTSRKLKGYAHWTNDRSEKAARENQALYPEVFTAGPTFLGEYRFDFGAWNGAYISRVPEDYLRSCAGNNGVMRKRPELLKALFERNNAKLLNRNEMCSLEDATENQNTLQQMSSSSAIASSSPPAVFSSSPLPQFGSASSPPSSPSKAHMPEWLINFNARAAKMDRPMTAPVRPALTEAGPSTPAANTRAKSKGKAKAKAKGKGKTATYIKIEPLDTPSGVVKRRPGRPRKTVVPTQEATGPRAKKQLTLDDYKVAAHASHATPASNAPYAVRAAYAAGLAHAACASADWAKWGKDDYIQKNNNYDDEAYEYEEDGLEIIESEIDEMDLTV</sequence>
<evidence type="ECO:0000256" key="1">
    <source>
        <dbReference type="SAM" id="MobiDB-lite"/>
    </source>
</evidence>
<dbReference type="EMBL" id="HG992980">
    <property type="protein sequence ID" value="CAE7033048.1"/>
    <property type="molecule type" value="Genomic_DNA"/>
</dbReference>
<feature type="region of interest" description="Disordered" evidence="1">
    <location>
        <begin position="372"/>
        <end position="398"/>
    </location>
</feature>